<reference evidence="3 4" key="2">
    <citation type="submission" date="2019-09" db="EMBL/GenBank/DDBJ databases">
        <title>Complete Genome Sequence and Methylome Analysis of free living Spirochaetas.</title>
        <authorList>
            <person name="Leshcheva N."/>
            <person name="Mikheeva N."/>
        </authorList>
    </citation>
    <scope>NUCLEOTIDE SEQUENCE [LARGE SCALE GENOMIC DNA]</scope>
    <source>
        <strain evidence="3 4">P</strain>
    </source>
</reference>
<proteinExistence type="predicted"/>
<dbReference type="KEGG" id="sper:EW093_01385"/>
<dbReference type="PANTHER" id="PTHR34580:SF1">
    <property type="entry name" value="PROTEIN PAFC"/>
    <property type="match status" value="1"/>
</dbReference>
<keyword evidence="4" id="KW-1185">Reference proteome</keyword>
<dbReference type="Pfam" id="PF13280">
    <property type="entry name" value="WYL"/>
    <property type="match status" value="1"/>
</dbReference>
<name>A0A5C1Q927_9SPIO</name>
<dbReference type="EMBL" id="CP035807">
    <property type="protein sequence ID" value="QEN03409.1"/>
    <property type="molecule type" value="Genomic_DNA"/>
</dbReference>
<dbReference type="PANTHER" id="PTHR34580">
    <property type="match status" value="1"/>
</dbReference>
<dbReference type="AlphaFoldDB" id="A0A5C1Q927"/>
<sequence length="327" mass="38582">MKKIRDFFETITILSRPQGVTYSELAELLGCSHRTAVREIEYIYTIFDLEESLSNTGREKRFYLSEENVKNFTTVKMPNLNLSAAETTALILLWGKSKWLQDSTYQEHLRRAFNKIFTIDDYKLDQFKNLSNIMLLGESHNKNYANKELIIDDLIHAMVQKRRCDITYHSYHNDTRKSYCINPLHLFQRDGGLYFFTTINDYTDIRTLAVERIINLSIGESHFETPTDFEPQDFLDTTFNLSFGKQEEFKILFDKSQTLYISERNWAKEQKIEILDNGNIILWLRTSGRHDIKRWVLSYGADAELLEPESLRKEIADELITMSKRYN</sequence>
<dbReference type="InterPro" id="IPR026881">
    <property type="entry name" value="WYL_dom"/>
</dbReference>
<dbReference type="InterPro" id="IPR051534">
    <property type="entry name" value="CBASS_pafABC_assoc_protein"/>
</dbReference>
<evidence type="ECO:0000259" key="2">
    <source>
        <dbReference type="Pfam" id="PF25583"/>
    </source>
</evidence>
<reference evidence="3 4" key="1">
    <citation type="submission" date="2019-02" db="EMBL/GenBank/DDBJ databases">
        <authorList>
            <person name="Fomenkov A."/>
            <person name="Dubinina G."/>
            <person name="Grabovich M."/>
            <person name="Vincze T."/>
            <person name="Roberts R.J."/>
        </authorList>
    </citation>
    <scope>NUCLEOTIDE SEQUENCE [LARGE SCALE GENOMIC DNA]</scope>
    <source>
        <strain evidence="3 4">P</strain>
    </source>
</reference>
<evidence type="ECO:0000313" key="3">
    <source>
        <dbReference type="EMBL" id="QEN03409.1"/>
    </source>
</evidence>
<feature type="domain" description="WYL" evidence="1">
    <location>
        <begin position="151"/>
        <end position="216"/>
    </location>
</feature>
<dbReference type="RefSeq" id="WP_149566668.1">
    <property type="nucleotide sequence ID" value="NZ_CP035807.1"/>
</dbReference>
<gene>
    <name evidence="3" type="ORF">EW093_01385</name>
</gene>
<dbReference type="OrthoDB" id="369264at2"/>
<protein>
    <submittedName>
        <fullName evidence="3">WYL domain-containing protein</fullName>
    </submittedName>
</protein>
<dbReference type="PROSITE" id="PS52050">
    <property type="entry name" value="WYL"/>
    <property type="match status" value="1"/>
</dbReference>
<evidence type="ECO:0000259" key="1">
    <source>
        <dbReference type="Pfam" id="PF13280"/>
    </source>
</evidence>
<organism evidence="3 4">
    <name type="scientific">Thiospirochaeta perfilievii</name>
    <dbReference type="NCBI Taxonomy" id="252967"/>
    <lineage>
        <taxon>Bacteria</taxon>
        <taxon>Pseudomonadati</taxon>
        <taxon>Spirochaetota</taxon>
        <taxon>Spirochaetia</taxon>
        <taxon>Spirochaetales</taxon>
        <taxon>Spirochaetaceae</taxon>
        <taxon>Thiospirochaeta</taxon>
    </lineage>
</organism>
<evidence type="ECO:0000313" key="4">
    <source>
        <dbReference type="Proteomes" id="UP000323824"/>
    </source>
</evidence>
<dbReference type="Pfam" id="PF25583">
    <property type="entry name" value="WCX"/>
    <property type="match status" value="1"/>
</dbReference>
<dbReference type="Proteomes" id="UP000323824">
    <property type="component" value="Chromosome"/>
</dbReference>
<feature type="domain" description="WCX" evidence="2">
    <location>
        <begin position="247"/>
        <end position="319"/>
    </location>
</feature>
<accession>A0A5C1Q927</accession>
<dbReference type="InterPro" id="IPR057727">
    <property type="entry name" value="WCX_dom"/>
</dbReference>